<dbReference type="EC" id="2.3.1.39" evidence="1 6"/>
<proteinExistence type="inferred from homology"/>
<comment type="caution">
    <text evidence="9">The sequence shown here is derived from an EMBL/GenBank/DDBJ whole genome shotgun (WGS) entry which is preliminary data.</text>
</comment>
<feature type="active site" evidence="7">
    <location>
        <position position="203"/>
    </location>
</feature>
<dbReference type="Pfam" id="PF00698">
    <property type="entry name" value="Acyl_transf_1"/>
    <property type="match status" value="1"/>
</dbReference>
<dbReference type="PANTHER" id="PTHR42681">
    <property type="entry name" value="MALONYL-COA-ACYL CARRIER PROTEIN TRANSACYLASE, MITOCHONDRIAL"/>
    <property type="match status" value="1"/>
</dbReference>
<keyword evidence="4 6" id="KW-0012">Acyltransferase</keyword>
<dbReference type="SUPFAM" id="SSF52151">
    <property type="entry name" value="FabD/lysophospholipase-like"/>
    <property type="match status" value="1"/>
</dbReference>
<feature type="active site" evidence="7">
    <location>
        <position position="94"/>
    </location>
</feature>
<dbReference type="PANTHER" id="PTHR42681:SF1">
    <property type="entry name" value="MALONYL-COA-ACYL CARRIER PROTEIN TRANSACYLASE, MITOCHONDRIAL"/>
    <property type="match status" value="1"/>
</dbReference>
<dbReference type="PIRSF" id="PIRSF000446">
    <property type="entry name" value="Mct"/>
    <property type="match status" value="1"/>
</dbReference>
<evidence type="ECO:0000259" key="8">
    <source>
        <dbReference type="SMART" id="SM00827"/>
    </source>
</evidence>
<evidence type="ECO:0000256" key="7">
    <source>
        <dbReference type="PIRSR" id="PIRSR000446-1"/>
    </source>
</evidence>
<dbReference type="NCBIfam" id="TIGR00128">
    <property type="entry name" value="fabD"/>
    <property type="match status" value="1"/>
</dbReference>
<evidence type="ECO:0000256" key="1">
    <source>
        <dbReference type="ARBA" id="ARBA00013258"/>
    </source>
</evidence>
<evidence type="ECO:0000313" key="10">
    <source>
        <dbReference type="Proteomes" id="UP000541810"/>
    </source>
</evidence>
<dbReference type="GO" id="GO:0006633">
    <property type="term" value="P:fatty acid biosynthetic process"/>
    <property type="evidence" value="ECO:0007669"/>
    <property type="project" value="TreeGrafter"/>
</dbReference>
<evidence type="ECO:0000256" key="2">
    <source>
        <dbReference type="ARBA" id="ARBA00018953"/>
    </source>
</evidence>
<feature type="domain" description="Malonyl-CoA:ACP transacylase (MAT)" evidence="8">
    <location>
        <begin position="8"/>
        <end position="302"/>
    </location>
</feature>
<protein>
    <recommendedName>
        <fullName evidence="2 6">Malonyl CoA-acyl carrier protein transacylase</fullName>
        <ecNumber evidence="1 6">2.3.1.39</ecNumber>
    </recommendedName>
</protein>
<gene>
    <name evidence="9" type="ORF">HNQ40_000374</name>
</gene>
<accession>A0A7X0LK41</accession>
<evidence type="ECO:0000256" key="6">
    <source>
        <dbReference type="PIRNR" id="PIRNR000446"/>
    </source>
</evidence>
<dbReference type="InterPro" id="IPR016036">
    <property type="entry name" value="Malonyl_transacylase_ACP-bd"/>
</dbReference>
<comment type="similarity">
    <text evidence="6">Belongs to the fabD family.</text>
</comment>
<dbReference type="Gene3D" id="3.30.70.250">
    <property type="entry name" value="Malonyl-CoA ACP transacylase, ACP-binding"/>
    <property type="match status" value="1"/>
</dbReference>
<evidence type="ECO:0000313" key="9">
    <source>
        <dbReference type="EMBL" id="MBB6428568.1"/>
    </source>
</evidence>
<dbReference type="InterPro" id="IPR050858">
    <property type="entry name" value="Mal-CoA-ACP_Trans/PKS_FabD"/>
</dbReference>
<dbReference type="InterPro" id="IPR016035">
    <property type="entry name" value="Acyl_Trfase/lysoPLipase"/>
</dbReference>
<dbReference type="InterPro" id="IPR001227">
    <property type="entry name" value="Ac_transferase_dom_sf"/>
</dbReference>
<sequence length="305" mass="32090">MSDQTTLLCPGQGAQAVGMGKGWFDAFPVAAQTFAAADDALGFSLSGLCFEGPAEQLNRTDMAQCAIYTASVACFQALLESGEVGTFTATAGLSLGEFTALHLAGAYDFVEGLNLVKLRGQAMQDAAEASEGSMVAVTGDVTEDAINELCDKARGDSVLVPANFNSPMQVVVSGSVDACERAVDVASEMGFKPTPLTVAGAFHSPLMQPAADRLSEALDKVQWNTPNVPVISNVTGEPHDINDVDSIKANLVAQLTSPVRWSQSMQWAAANLPGRYVELAPGKVLSGLMRRIDRGTKVENFNEPK</sequence>
<dbReference type="SUPFAM" id="SSF55048">
    <property type="entry name" value="Probable ACP-binding domain of malonyl-CoA ACP transacylase"/>
    <property type="match status" value="1"/>
</dbReference>
<reference evidence="9 10" key="1">
    <citation type="submission" date="2020-08" db="EMBL/GenBank/DDBJ databases">
        <title>Genomic Encyclopedia of Type Strains, Phase IV (KMG-IV): sequencing the most valuable type-strain genomes for metagenomic binning, comparative biology and taxonomic classification.</title>
        <authorList>
            <person name="Goeker M."/>
        </authorList>
    </citation>
    <scope>NUCLEOTIDE SEQUENCE [LARGE SCALE GENOMIC DNA]</scope>
    <source>
        <strain evidence="9 10">DSM 103725</strain>
    </source>
</reference>
<dbReference type="RefSeq" id="WP_184675829.1">
    <property type="nucleotide sequence ID" value="NZ_JACHGY010000001.1"/>
</dbReference>
<dbReference type="EMBL" id="JACHGY010000001">
    <property type="protein sequence ID" value="MBB6428568.1"/>
    <property type="molecule type" value="Genomic_DNA"/>
</dbReference>
<dbReference type="GO" id="GO:0005829">
    <property type="term" value="C:cytosol"/>
    <property type="evidence" value="ECO:0007669"/>
    <property type="project" value="TreeGrafter"/>
</dbReference>
<comment type="catalytic activity">
    <reaction evidence="5 6">
        <text>holo-[ACP] + malonyl-CoA = malonyl-[ACP] + CoA</text>
        <dbReference type="Rhea" id="RHEA:41792"/>
        <dbReference type="Rhea" id="RHEA-COMP:9623"/>
        <dbReference type="Rhea" id="RHEA-COMP:9685"/>
        <dbReference type="ChEBI" id="CHEBI:57287"/>
        <dbReference type="ChEBI" id="CHEBI:57384"/>
        <dbReference type="ChEBI" id="CHEBI:64479"/>
        <dbReference type="ChEBI" id="CHEBI:78449"/>
        <dbReference type="EC" id="2.3.1.39"/>
    </reaction>
</comment>
<dbReference type="InterPro" id="IPR004410">
    <property type="entry name" value="Malonyl_CoA-ACP_transAc_FabD"/>
</dbReference>
<dbReference type="AlphaFoldDB" id="A0A7X0LK41"/>
<dbReference type="InterPro" id="IPR014043">
    <property type="entry name" value="Acyl_transferase_dom"/>
</dbReference>
<evidence type="ECO:0000256" key="5">
    <source>
        <dbReference type="ARBA" id="ARBA00048462"/>
    </source>
</evidence>
<dbReference type="Proteomes" id="UP000541810">
    <property type="component" value="Unassembled WGS sequence"/>
</dbReference>
<keyword evidence="3 6" id="KW-0808">Transferase</keyword>
<keyword evidence="10" id="KW-1185">Reference proteome</keyword>
<name>A0A7X0LK41_9BACT</name>
<organism evidence="9 10">
    <name type="scientific">Algisphaera agarilytica</name>
    <dbReference type="NCBI Taxonomy" id="1385975"/>
    <lineage>
        <taxon>Bacteria</taxon>
        <taxon>Pseudomonadati</taxon>
        <taxon>Planctomycetota</taxon>
        <taxon>Phycisphaerae</taxon>
        <taxon>Phycisphaerales</taxon>
        <taxon>Phycisphaeraceae</taxon>
        <taxon>Algisphaera</taxon>
    </lineage>
</organism>
<dbReference type="SMART" id="SM00827">
    <property type="entry name" value="PKS_AT"/>
    <property type="match status" value="1"/>
</dbReference>
<dbReference type="GO" id="GO:0004314">
    <property type="term" value="F:[acyl-carrier-protein] S-malonyltransferase activity"/>
    <property type="evidence" value="ECO:0007669"/>
    <property type="project" value="UniProtKB-EC"/>
</dbReference>
<evidence type="ECO:0000256" key="3">
    <source>
        <dbReference type="ARBA" id="ARBA00022679"/>
    </source>
</evidence>
<evidence type="ECO:0000256" key="4">
    <source>
        <dbReference type="ARBA" id="ARBA00023315"/>
    </source>
</evidence>
<dbReference type="InterPro" id="IPR024925">
    <property type="entry name" value="Malonyl_CoA-ACP_transAc"/>
</dbReference>
<dbReference type="Gene3D" id="3.40.366.10">
    <property type="entry name" value="Malonyl-Coenzyme A Acyl Carrier Protein, domain 2"/>
    <property type="match status" value="1"/>
</dbReference>